<dbReference type="Proteomes" id="UP000225277">
    <property type="component" value="Unassembled WGS sequence"/>
</dbReference>
<dbReference type="Pfam" id="PF14521">
    <property type="entry name" value="Aspzincin_M35"/>
    <property type="match status" value="1"/>
</dbReference>
<protein>
    <recommendedName>
        <fullName evidence="2">Lysine-specific metallo-endopeptidase domain-containing protein</fullName>
    </recommendedName>
</protein>
<dbReference type="Gene3D" id="3.40.390.10">
    <property type="entry name" value="Collagenase (Catalytic Domain)"/>
    <property type="match status" value="1"/>
</dbReference>
<evidence type="ECO:0000256" key="1">
    <source>
        <dbReference type="SAM" id="SignalP"/>
    </source>
</evidence>
<dbReference type="SUPFAM" id="SSF55486">
    <property type="entry name" value="Metalloproteases ('zincins'), catalytic domain"/>
    <property type="match status" value="1"/>
</dbReference>
<dbReference type="EMBL" id="FJUY01000009">
    <property type="protein sequence ID" value="CZT20549.1"/>
    <property type="molecule type" value="Genomic_DNA"/>
</dbReference>
<dbReference type="InterPro" id="IPR024079">
    <property type="entry name" value="MetalloPept_cat_dom_sf"/>
</dbReference>
<proteinExistence type="predicted"/>
<accession>A0A2D3VFH3</accession>
<name>A0A2D3VFH3_9PEZI</name>
<reference evidence="3 4" key="1">
    <citation type="submission" date="2016-03" db="EMBL/GenBank/DDBJ databases">
        <authorList>
            <person name="Ploux O."/>
        </authorList>
    </citation>
    <scope>NUCLEOTIDE SEQUENCE [LARGE SCALE GENOMIC DNA]</scope>
    <source>
        <strain evidence="3 4">URUG2</strain>
    </source>
</reference>
<dbReference type="InterPro" id="IPR029463">
    <property type="entry name" value="Lys_MEP"/>
</dbReference>
<dbReference type="GeneID" id="35601544"/>
<gene>
    <name evidence="3" type="ORF">RCC_06407</name>
</gene>
<organism evidence="3 4">
    <name type="scientific">Ramularia collo-cygni</name>
    <dbReference type="NCBI Taxonomy" id="112498"/>
    <lineage>
        <taxon>Eukaryota</taxon>
        <taxon>Fungi</taxon>
        <taxon>Dikarya</taxon>
        <taxon>Ascomycota</taxon>
        <taxon>Pezizomycotina</taxon>
        <taxon>Dothideomycetes</taxon>
        <taxon>Dothideomycetidae</taxon>
        <taxon>Mycosphaerellales</taxon>
        <taxon>Mycosphaerellaceae</taxon>
        <taxon>Ramularia</taxon>
    </lineage>
</organism>
<feature type="signal peptide" evidence="1">
    <location>
        <begin position="1"/>
        <end position="17"/>
    </location>
</feature>
<dbReference type="AlphaFoldDB" id="A0A2D3VFH3"/>
<feature type="domain" description="Lysine-specific metallo-endopeptidase" evidence="2">
    <location>
        <begin position="59"/>
        <end position="209"/>
    </location>
</feature>
<evidence type="ECO:0000313" key="4">
    <source>
        <dbReference type="Proteomes" id="UP000225277"/>
    </source>
</evidence>
<keyword evidence="4" id="KW-1185">Reference proteome</keyword>
<keyword evidence="1" id="KW-0732">Signal</keyword>
<sequence length="276" mass="29817">MLANILATLFLVATARATAIEVQNCTQSEADNVVRALGLGLQCVDTVLQVHAGSIAFAGDSNTVLLERYFGTTSPEEFNAITDVFSHIHDKWNDQPYVCKGDIIEQVCGPNSGASAFTKVQPNVTGSSVGFQTQLIGFCPSFLDNINFDTPWPSHVMIHELAHATVDPPPGDLRLEPLGTCYGEKNSQQLAVWSKELAARNADNYAYYADHLCDAVLGNGVPAAEEDVDWSEQDWYLADEIEKTVLDTSPECLHQLVLAGNGLGAAWGQSGSCVRK</sequence>
<feature type="chain" id="PRO_5013669475" description="Lysine-specific metallo-endopeptidase domain-containing protein" evidence="1">
    <location>
        <begin position="18"/>
        <end position="276"/>
    </location>
</feature>
<dbReference type="RefSeq" id="XP_023627438.1">
    <property type="nucleotide sequence ID" value="XM_023771670.1"/>
</dbReference>
<evidence type="ECO:0000313" key="3">
    <source>
        <dbReference type="EMBL" id="CZT20549.1"/>
    </source>
</evidence>
<dbReference type="GO" id="GO:0004222">
    <property type="term" value="F:metalloendopeptidase activity"/>
    <property type="evidence" value="ECO:0007669"/>
    <property type="project" value="InterPro"/>
</dbReference>
<evidence type="ECO:0000259" key="2">
    <source>
        <dbReference type="Pfam" id="PF14521"/>
    </source>
</evidence>